<comment type="caution">
    <text evidence="1">The sequence shown here is derived from an EMBL/GenBank/DDBJ whole genome shotgun (WGS) entry which is preliminary data.</text>
</comment>
<proteinExistence type="predicted"/>
<dbReference type="Proteomes" id="UP001589643">
    <property type="component" value="Unassembled WGS sequence"/>
</dbReference>
<keyword evidence="2" id="KW-1185">Reference proteome</keyword>
<name>A0ABV5ENC7_9MICO</name>
<sequence length="86" mass="9358">MTWSDLLDGLEAELAADTSPAQPWHAPANLGPIPAHLEDRARAILRAQADRARALRAEQDALRGHLDALDRIPQSQPDAVYLDVDG</sequence>
<dbReference type="EMBL" id="JBHLHV010000001">
    <property type="protein sequence ID" value="MFB8891469.1"/>
    <property type="molecule type" value="Genomic_DNA"/>
</dbReference>
<organism evidence="1 2">
    <name type="scientific">Microbacterium plantarum</name>
    <dbReference type="NCBI Taxonomy" id="1816425"/>
    <lineage>
        <taxon>Bacteria</taxon>
        <taxon>Bacillati</taxon>
        <taxon>Actinomycetota</taxon>
        <taxon>Actinomycetes</taxon>
        <taxon>Micrococcales</taxon>
        <taxon>Microbacteriaceae</taxon>
        <taxon>Microbacterium</taxon>
    </lineage>
</organism>
<gene>
    <name evidence="1" type="ORF">AB7P39_01290</name>
</gene>
<reference evidence="1 2" key="1">
    <citation type="submission" date="2024-08" db="EMBL/GenBank/DDBJ databases">
        <title>Heavy metals resistant antinobacteria isolated from wastewater.</title>
        <authorList>
            <person name="Roman Ponce B."/>
            <person name="Blanco Mercado M.A."/>
            <person name="Avila Aldana I.N."/>
            <person name="Morales Arrieta S."/>
        </authorList>
    </citation>
    <scope>NUCLEOTIDE SEQUENCE [LARGE SCALE GENOMIC DNA]</scope>
    <source>
        <strain evidence="2">sma-1</strain>
    </source>
</reference>
<evidence type="ECO:0000313" key="1">
    <source>
        <dbReference type="EMBL" id="MFB8891469.1"/>
    </source>
</evidence>
<evidence type="ECO:0000313" key="2">
    <source>
        <dbReference type="Proteomes" id="UP001589643"/>
    </source>
</evidence>
<accession>A0ABV5ENC7</accession>
<protein>
    <submittedName>
        <fullName evidence="1">Uncharacterized protein</fullName>
    </submittedName>
</protein>
<dbReference type="RefSeq" id="WP_378715781.1">
    <property type="nucleotide sequence ID" value="NZ_JBHLHV010000001.1"/>
</dbReference>